<evidence type="ECO:0000313" key="1">
    <source>
        <dbReference type="EMBL" id="EHO09904.1"/>
    </source>
</evidence>
<dbReference type="NCBIfam" id="TIGR04131">
    <property type="entry name" value="Bac_Flav_CTERM"/>
    <property type="match status" value="1"/>
</dbReference>
<reference evidence="1 2" key="1">
    <citation type="submission" date="2011-11" db="EMBL/GenBank/DDBJ databases">
        <title>The Genome Sequence of Myroides odoratimimus CIP 101113.</title>
        <authorList>
            <person name="Earl A."/>
            <person name="Ward D."/>
            <person name="Feldgarden M."/>
            <person name="Gevers D."/>
            <person name="Huys G."/>
            <person name="Young S.K."/>
            <person name="Zeng Q."/>
            <person name="Gargeya S."/>
            <person name="Fitzgerald M."/>
            <person name="Haas B."/>
            <person name="Abouelleil A."/>
            <person name="Alvarado L."/>
            <person name="Arachchi H.M."/>
            <person name="Berlin A."/>
            <person name="Brown A."/>
            <person name="Chapman S.B."/>
            <person name="Chen Z."/>
            <person name="Dunbar C."/>
            <person name="Freedman E."/>
            <person name="Gearin G."/>
            <person name="Goldberg J."/>
            <person name="Griggs A."/>
            <person name="Gujja S."/>
            <person name="Heiman D."/>
            <person name="Howarth C."/>
            <person name="Larson L."/>
            <person name="Lui A."/>
            <person name="MacDonald P.J.P."/>
            <person name="Montmayeur A."/>
            <person name="Murphy C."/>
            <person name="Neiman D."/>
            <person name="Pearson M."/>
            <person name="Priest M."/>
            <person name="Roberts A."/>
            <person name="Saif S."/>
            <person name="Shea T."/>
            <person name="Shenoy N."/>
            <person name="Sisk P."/>
            <person name="Stolte C."/>
            <person name="Sykes S."/>
            <person name="Wortman J."/>
            <person name="Nusbaum C."/>
            <person name="Birren B."/>
        </authorList>
    </citation>
    <scope>NUCLEOTIDE SEQUENCE [LARGE SCALE GENOMIC DNA]</scope>
    <source>
        <strain evidence="1 2">CIP 101113</strain>
    </source>
</reference>
<evidence type="ECO:0000313" key="2">
    <source>
        <dbReference type="Proteomes" id="UP000004834"/>
    </source>
</evidence>
<dbReference type="EMBL" id="AGEE01000028">
    <property type="protein sequence ID" value="EHO09904.1"/>
    <property type="molecule type" value="Genomic_DNA"/>
</dbReference>
<gene>
    <name evidence="1" type="ORF">HMPREF9715_02269</name>
</gene>
<organism evidence="1 2">
    <name type="scientific">Myroides odoratimimus CIP 101113</name>
    <dbReference type="NCBI Taxonomy" id="883154"/>
    <lineage>
        <taxon>Bacteria</taxon>
        <taxon>Pseudomonadati</taxon>
        <taxon>Bacteroidota</taxon>
        <taxon>Flavobacteriia</taxon>
        <taxon>Flavobacteriales</taxon>
        <taxon>Flavobacteriaceae</taxon>
        <taxon>Myroides</taxon>
    </lineage>
</organism>
<dbReference type="Proteomes" id="UP000004834">
    <property type="component" value="Unassembled WGS sequence"/>
</dbReference>
<evidence type="ECO:0008006" key="3">
    <source>
        <dbReference type="Google" id="ProtNLM"/>
    </source>
</evidence>
<comment type="caution">
    <text evidence="1">The sequence shown here is derived from an EMBL/GenBank/DDBJ whole genome shotgun (WGS) entry which is preliminary data.</text>
</comment>
<dbReference type="Pfam" id="PF13585">
    <property type="entry name" value="CHU_C"/>
    <property type="match status" value="1"/>
</dbReference>
<accession>A0AAV3F2A7</accession>
<dbReference type="AlphaFoldDB" id="A0AAV3F2A7"/>
<dbReference type="InterPro" id="IPR026341">
    <property type="entry name" value="T9SS_type_B"/>
</dbReference>
<protein>
    <recommendedName>
        <fullName evidence="3">Gliding motility-associated C-terminal domain-containing protein</fullName>
    </recommendedName>
</protein>
<sequence>MKKKVIQSCFLIVGGVSLYGQEVANIIVNEGELVIPSKDIVSFESSFENKKQADMINDGHVVYYKNFINQGNYGFTPNMSTSKTIFINEDDNVKTKQILGQGLTLVYDLEFDSSVKEIAFDLKNNIDVYGTADFKNGIVKVDSVVDPSTNLSKGMLSFQQGAKAINLSDSSHVQGLVEKIGNEPFQYPIGDKQTYRYARISAGENKNDVFVGEYRQDESFFKSRSTKSDVIKELNTKEYWFIDKGKNTKSDILLTLSWDDRITSSSLLKDPENELHIVRWDAKNQLWVDEGGVVDMLNKEVTTVSSVKGYGFFTLGTVKKEKKLEGGVVIYNLVTPNGDGKNDYFIIDNIHKYPNNTVEIYNRWGVRVFKIRGYDPNADGSSNVFNGYSNGDINIEKNKKLPSGTYYYVVSYEYTDSNGTRLIKKAANLHLETN</sequence>
<name>A0AAV3F2A7_9FLAO</name>
<proteinExistence type="predicted"/>
<dbReference type="RefSeq" id="WP_006263878.1">
    <property type="nucleotide sequence ID" value="NZ_JH590838.1"/>
</dbReference>